<accession>A0A1H4DJ20</accession>
<dbReference type="FunFam" id="3.40.47.10:FF:000018">
    <property type="entry name" value="3-oxoacyl-[acyl-carrier-protein] synthase 2"/>
    <property type="match status" value="1"/>
</dbReference>
<dbReference type="GO" id="GO:0006633">
    <property type="term" value="P:fatty acid biosynthetic process"/>
    <property type="evidence" value="ECO:0007669"/>
    <property type="project" value="UniProtKB-UniRule"/>
</dbReference>
<evidence type="ECO:0000256" key="11">
    <source>
        <dbReference type="PIRNR" id="PIRNR000447"/>
    </source>
</evidence>
<dbReference type="UniPathway" id="UPA00094"/>
<dbReference type="GO" id="GO:0004315">
    <property type="term" value="F:3-oxoacyl-[acyl-carrier-protein] synthase activity"/>
    <property type="evidence" value="ECO:0007669"/>
    <property type="project" value="UniProtKB-UniRule"/>
</dbReference>
<evidence type="ECO:0000256" key="7">
    <source>
        <dbReference type="ARBA" id="ARBA00022832"/>
    </source>
</evidence>
<keyword evidence="5 11" id="KW-0444">Lipid biosynthesis</keyword>
<dbReference type="InterPro" id="IPR018201">
    <property type="entry name" value="Ketoacyl_synth_AS"/>
</dbReference>
<dbReference type="PANTHER" id="PTHR11712">
    <property type="entry name" value="POLYKETIDE SYNTHASE-RELATED"/>
    <property type="match status" value="1"/>
</dbReference>
<evidence type="ECO:0000256" key="3">
    <source>
        <dbReference type="ARBA" id="ARBA00012356"/>
    </source>
</evidence>
<dbReference type="EMBL" id="FNQJ01000025">
    <property type="protein sequence ID" value="SEA72420.1"/>
    <property type="molecule type" value="Genomic_DNA"/>
</dbReference>
<protein>
    <recommendedName>
        <fullName evidence="4 11">3-oxoacyl-[acyl-carrier-protein] synthase 2</fullName>
        <ecNumber evidence="3 11">2.3.1.179</ecNumber>
    </recommendedName>
</protein>
<dbReference type="Pfam" id="PF00109">
    <property type="entry name" value="ketoacyl-synt"/>
    <property type="match status" value="1"/>
</dbReference>
<dbReference type="InterPro" id="IPR016039">
    <property type="entry name" value="Thiolase-like"/>
</dbReference>
<name>A0A1H4DJ20_9BURK</name>
<evidence type="ECO:0000256" key="8">
    <source>
        <dbReference type="ARBA" id="ARBA00023098"/>
    </source>
</evidence>
<dbReference type="STRING" id="592050.SAMN05421875_12520"/>
<dbReference type="Gene3D" id="3.40.47.10">
    <property type="match status" value="1"/>
</dbReference>
<proteinExistence type="inferred from homology"/>
<dbReference type="CDD" id="cd00834">
    <property type="entry name" value="KAS_I_II"/>
    <property type="match status" value="1"/>
</dbReference>
<sequence>MLTDELWIHRAPSMAPILRALHMRRVVITGMGLVTPLGVGLESVWTRLLAAKSGLSWLPTALSNNLSVKVAGQVPGVDDDPAAGFDPVLFVMERDLRRMDRFIVFALAAAEEAIGQAGWRPTSERDRARTATIVASAIGGFHAITSAVDTVRQRGPGKLSPFTIPSFLINLAAGQVSIKYGFTGPSGAPVTACAASVQAIGDAARLIRANEADIALCGGAEACINEVSLGGFAAARALSTANYDQPSKSSRPFDSARDGFVMSEGAGMLVIEDLDHARARGARPIAEVVGYGTTSDAYHITSGPEDGRGARRAMEIALEQANIPPDEVRHLNAHATSTQVGDRGEISAIKAVFGDHYRTAISATKSSTGHLLGAAGATEAIFTALALRDQIAPPTLNLENRDIAAEGLDIIGGSAHPIASEYAISNGFGFGGVNASILLRKLS</sequence>
<evidence type="ECO:0000256" key="13">
    <source>
        <dbReference type="RuleBase" id="RU003694"/>
    </source>
</evidence>
<dbReference type="InterPro" id="IPR014031">
    <property type="entry name" value="Ketoacyl_synth_C"/>
</dbReference>
<comment type="function">
    <text evidence="11">Involved in the type II fatty acid elongation cycle. Catalyzes the elongation of a wide range of acyl-ACP by the addition of two carbons from malonyl-ACP to an acyl acceptor. Can efficiently catalyze the conversion of palmitoleoyl-ACP (cis-hexadec-9-enoyl-ACP) to cis-vaccenoyl-ACP (cis-octadec-11-enoyl-ACP), an essential step in the thermal regulation of fatty acid composition.</text>
</comment>
<evidence type="ECO:0000256" key="10">
    <source>
        <dbReference type="ARBA" id="ARBA00023315"/>
    </source>
</evidence>
<evidence type="ECO:0000256" key="5">
    <source>
        <dbReference type="ARBA" id="ARBA00022516"/>
    </source>
</evidence>
<comment type="catalytic activity">
    <reaction evidence="11">
        <text>a fatty acyl-[ACP] + malonyl-[ACP] + H(+) = a 3-oxoacyl-[ACP] + holo-[ACP] + CO2</text>
        <dbReference type="Rhea" id="RHEA:22836"/>
        <dbReference type="Rhea" id="RHEA-COMP:9623"/>
        <dbReference type="Rhea" id="RHEA-COMP:9685"/>
        <dbReference type="Rhea" id="RHEA-COMP:9916"/>
        <dbReference type="Rhea" id="RHEA-COMP:14125"/>
        <dbReference type="ChEBI" id="CHEBI:15378"/>
        <dbReference type="ChEBI" id="CHEBI:16526"/>
        <dbReference type="ChEBI" id="CHEBI:64479"/>
        <dbReference type="ChEBI" id="CHEBI:78449"/>
        <dbReference type="ChEBI" id="CHEBI:78776"/>
        <dbReference type="ChEBI" id="CHEBI:138651"/>
    </reaction>
</comment>
<gene>
    <name evidence="15" type="ORF">SAMN05421875_12520</name>
</gene>
<dbReference type="PROSITE" id="PS00606">
    <property type="entry name" value="KS3_1"/>
    <property type="match status" value="1"/>
</dbReference>
<dbReference type="NCBIfam" id="NF005589">
    <property type="entry name" value="PRK07314.1"/>
    <property type="match status" value="1"/>
</dbReference>
<evidence type="ECO:0000256" key="1">
    <source>
        <dbReference type="ARBA" id="ARBA00005194"/>
    </source>
</evidence>
<evidence type="ECO:0000256" key="6">
    <source>
        <dbReference type="ARBA" id="ARBA00022679"/>
    </source>
</evidence>
<dbReference type="NCBIfam" id="NF004970">
    <property type="entry name" value="PRK06333.1"/>
    <property type="match status" value="1"/>
</dbReference>
<reference evidence="16" key="1">
    <citation type="submission" date="2016-10" db="EMBL/GenBank/DDBJ databases">
        <authorList>
            <person name="Varghese N."/>
            <person name="Submissions S."/>
        </authorList>
    </citation>
    <scope>NUCLEOTIDE SEQUENCE [LARGE SCALE GENOMIC DNA]</scope>
    <source>
        <strain evidence="16">DSM 25157</strain>
    </source>
</reference>
<dbReference type="InterPro" id="IPR020841">
    <property type="entry name" value="PKS_Beta-ketoAc_synthase_dom"/>
</dbReference>
<dbReference type="Pfam" id="PF02801">
    <property type="entry name" value="Ketoacyl-synt_C"/>
    <property type="match status" value="1"/>
</dbReference>
<evidence type="ECO:0000256" key="4">
    <source>
        <dbReference type="ARBA" id="ARBA00014657"/>
    </source>
</evidence>
<keyword evidence="8" id="KW-0443">Lipid metabolism</keyword>
<evidence type="ECO:0000313" key="16">
    <source>
        <dbReference type="Proteomes" id="UP000199002"/>
    </source>
</evidence>
<dbReference type="PIRSF" id="PIRSF000447">
    <property type="entry name" value="KAS_II"/>
    <property type="match status" value="1"/>
</dbReference>
<dbReference type="EC" id="2.3.1.179" evidence="3 11"/>
<comment type="pathway">
    <text evidence="1 11">Lipid metabolism; fatty acid biosynthesis.</text>
</comment>
<keyword evidence="16" id="KW-1185">Reference proteome</keyword>
<evidence type="ECO:0000256" key="12">
    <source>
        <dbReference type="PIRSR" id="PIRSR000447-1"/>
    </source>
</evidence>
<evidence type="ECO:0000313" key="15">
    <source>
        <dbReference type="EMBL" id="SEA72420.1"/>
    </source>
</evidence>
<dbReference type="NCBIfam" id="TIGR03150">
    <property type="entry name" value="fabF"/>
    <property type="match status" value="1"/>
</dbReference>
<keyword evidence="7" id="KW-0276">Fatty acid metabolism</keyword>
<keyword evidence="6 11" id="KW-0808">Transferase</keyword>
<feature type="active site" description="For beta-ketoacyl synthase activity" evidence="12">
    <location>
        <position position="193"/>
    </location>
</feature>
<dbReference type="Proteomes" id="UP000199002">
    <property type="component" value="Unassembled WGS sequence"/>
</dbReference>
<evidence type="ECO:0000256" key="2">
    <source>
        <dbReference type="ARBA" id="ARBA00008467"/>
    </source>
</evidence>
<organism evidence="15 16">
    <name type="scientific">Acidovorax soli</name>
    <dbReference type="NCBI Taxonomy" id="592050"/>
    <lineage>
        <taxon>Bacteria</taxon>
        <taxon>Pseudomonadati</taxon>
        <taxon>Pseudomonadota</taxon>
        <taxon>Betaproteobacteria</taxon>
        <taxon>Burkholderiales</taxon>
        <taxon>Comamonadaceae</taxon>
        <taxon>Acidovorax</taxon>
    </lineage>
</organism>
<dbReference type="PANTHER" id="PTHR11712:SF321">
    <property type="entry name" value="3-OXOACYL-[ACYL-CARRIER-PROTEIN] SYNTHASE 2"/>
    <property type="match status" value="1"/>
</dbReference>
<keyword evidence="9 11" id="KW-0275">Fatty acid biosynthesis</keyword>
<dbReference type="InterPro" id="IPR000794">
    <property type="entry name" value="Beta-ketoacyl_synthase"/>
</dbReference>
<keyword evidence="10 11" id="KW-0012">Acyltransferase</keyword>
<dbReference type="GO" id="GO:0005829">
    <property type="term" value="C:cytosol"/>
    <property type="evidence" value="ECO:0007669"/>
    <property type="project" value="TreeGrafter"/>
</dbReference>
<evidence type="ECO:0000256" key="9">
    <source>
        <dbReference type="ARBA" id="ARBA00023160"/>
    </source>
</evidence>
<dbReference type="PROSITE" id="PS52004">
    <property type="entry name" value="KS3_2"/>
    <property type="match status" value="1"/>
</dbReference>
<dbReference type="InterPro" id="IPR014030">
    <property type="entry name" value="Ketoacyl_synth_N"/>
</dbReference>
<dbReference type="SUPFAM" id="SSF53901">
    <property type="entry name" value="Thiolase-like"/>
    <property type="match status" value="2"/>
</dbReference>
<evidence type="ECO:0000259" key="14">
    <source>
        <dbReference type="PROSITE" id="PS52004"/>
    </source>
</evidence>
<comment type="similarity">
    <text evidence="2 11 13">Belongs to the thiolase-like superfamily. Beta-ketoacyl-ACP synthases family.</text>
</comment>
<feature type="domain" description="Ketosynthase family 3 (KS3)" evidence="14">
    <location>
        <begin position="23"/>
        <end position="441"/>
    </location>
</feature>
<dbReference type="InterPro" id="IPR017568">
    <property type="entry name" value="3-oxoacyl-ACP_synth-2"/>
</dbReference>
<dbReference type="AlphaFoldDB" id="A0A1H4DJ20"/>
<comment type="catalytic activity">
    <reaction evidence="11">
        <text>(9Z)-hexadecenoyl-[ACP] + malonyl-[ACP] + H(+) = 3-oxo-(11Z)-octadecenoyl-[ACP] + holo-[ACP] + CO2</text>
        <dbReference type="Rhea" id="RHEA:55040"/>
        <dbReference type="Rhea" id="RHEA-COMP:9623"/>
        <dbReference type="Rhea" id="RHEA-COMP:9685"/>
        <dbReference type="Rhea" id="RHEA-COMP:10800"/>
        <dbReference type="Rhea" id="RHEA-COMP:14074"/>
        <dbReference type="ChEBI" id="CHEBI:15378"/>
        <dbReference type="ChEBI" id="CHEBI:16526"/>
        <dbReference type="ChEBI" id="CHEBI:64479"/>
        <dbReference type="ChEBI" id="CHEBI:78449"/>
        <dbReference type="ChEBI" id="CHEBI:83989"/>
        <dbReference type="ChEBI" id="CHEBI:138538"/>
        <dbReference type="EC" id="2.3.1.179"/>
    </reaction>
</comment>
<dbReference type="SMART" id="SM00825">
    <property type="entry name" value="PKS_KS"/>
    <property type="match status" value="1"/>
</dbReference>